<reference evidence="1 2" key="1">
    <citation type="submission" date="2018-11" db="EMBL/GenBank/DDBJ databases">
        <title>Genomic Encyclopedia of Type Strains, Phase IV (KMG-IV): sequencing the most valuable type-strain genomes for metagenomic binning, comparative biology and taxonomic classification.</title>
        <authorList>
            <person name="Goeker M."/>
        </authorList>
    </citation>
    <scope>NUCLEOTIDE SEQUENCE [LARGE SCALE GENOMIC DNA]</scope>
    <source>
        <strain evidence="1 2">DSM 22027</strain>
    </source>
</reference>
<protein>
    <submittedName>
        <fullName evidence="1">Uncharacterized protein</fullName>
    </submittedName>
</protein>
<dbReference type="EMBL" id="RJVA01000012">
    <property type="protein sequence ID" value="ROQ92362.1"/>
    <property type="molecule type" value="Genomic_DNA"/>
</dbReference>
<dbReference type="Proteomes" id="UP000276223">
    <property type="component" value="Unassembled WGS sequence"/>
</dbReference>
<accession>A0A3N1UMD2</accession>
<dbReference type="AlphaFoldDB" id="A0A3N1UMD2"/>
<keyword evidence="2" id="KW-1185">Reference proteome</keyword>
<organism evidence="1 2">
    <name type="scientific">Desulfosoma caldarium</name>
    <dbReference type="NCBI Taxonomy" id="610254"/>
    <lineage>
        <taxon>Bacteria</taxon>
        <taxon>Pseudomonadati</taxon>
        <taxon>Thermodesulfobacteriota</taxon>
        <taxon>Syntrophobacteria</taxon>
        <taxon>Syntrophobacterales</taxon>
        <taxon>Syntrophobacteraceae</taxon>
        <taxon>Desulfosoma</taxon>
    </lineage>
</organism>
<name>A0A3N1UMD2_9BACT</name>
<proteinExistence type="predicted"/>
<comment type="caution">
    <text evidence="1">The sequence shown here is derived from an EMBL/GenBank/DDBJ whole genome shotgun (WGS) entry which is preliminary data.</text>
</comment>
<sequence>MPVLNITSEEYMAMKGIVLDGDKDEALRLIKVFLRRLEADERKALKSHLDGS</sequence>
<dbReference type="RefSeq" id="WP_170161747.1">
    <property type="nucleotide sequence ID" value="NZ_RJVA01000012.1"/>
</dbReference>
<gene>
    <name evidence="1" type="ORF">EDC27_2068</name>
</gene>
<evidence type="ECO:0000313" key="2">
    <source>
        <dbReference type="Proteomes" id="UP000276223"/>
    </source>
</evidence>
<evidence type="ECO:0000313" key="1">
    <source>
        <dbReference type="EMBL" id="ROQ92362.1"/>
    </source>
</evidence>